<name>D9WGX3_9ACTN</name>
<dbReference type="EMBL" id="GG657754">
    <property type="protein sequence ID" value="EFL27453.1"/>
    <property type="molecule type" value="Genomic_DNA"/>
</dbReference>
<dbReference type="AlphaFoldDB" id="D9WGX3"/>
<evidence type="ECO:0000313" key="2">
    <source>
        <dbReference type="Proteomes" id="UP000003963"/>
    </source>
</evidence>
<dbReference type="InterPro" id="IPR029058">
    <property type="entry name" value="AB_hydrolase_fold"/>
</dbReference>
<keyword evidence="2" id="KW-1185">Reference proteome</keyword>
<accession>D9WGX3</accession>
<gene>
    <name evidence="1" type="ORF">SSOG_07167</name>
</gene>
<evidence type="ECO:0008006" key="3">
    <source>
        <dbReference type="Google" id="ProtNLM"/>
    </source>
</evidence>
<evidence type="ECO:0000313" key="1">
    <source>
        <dbReference type="EMBL" id="EFL27453.1"/>
    </source>
</evidence>
<proteinExistence type="predicted"/>
<dbReference type="SUPFAM" id="SSF53474">
    <property type="entry name" value="alpha/beta-Hydrolases"/>
    <property type="match status" value="1"/>
</dbReference>
<protein>
    <recommendedName>
        <fullName evidence="3">Alpha/beta hydrolase</fullName>
    </recommendedName>
</protein>
<dbReference type="Proteomes" id="UP000003963">
    <property type="component" value="Unassembled WGS sequence"/>
</dbReference>
<organism evidence="1 2">
    <name type="scientific">Streptomyces himastatinicus ATCC 53653</name>
    <dbReference type="NCBI Taxonomy" id="457427"/>
    <lineage>
        <taxon>Bacteria</taxon>
        <taxon>Bacillati</taxon>
        <taxon>Actinomycetota</taxon>
        <taxon>Actinomycetes</taxon>
        <taxon>Kitasatosporales</taxon>
        <taxon>Streptomycetaceae</taxon>
        <taxon>Streptomyces</taxon>
        <taxon>Streptomyces violaceusniger group</taxon>
    </lineage>
</organism>
<dbReference type="Gene3D" id="3.40.50.1820">
    <property type="entry name" value="alpha/beta hydrolase"/>
    <property type="match status" value="1"/>
</dbReference>
<sequence length="59" mass="6513">MLAATEDRLVPLVSVRATARRYGAEIRETGGVGHNTMLDAGWPEGWKQIEPWLANGRAH</sequence>
<dbReference type="HOGENOM" id="CLU_2958852_0_0_11"/>
<reference evidence="1 2" key="1">
    <citation type="submission" date="2009-02" db="EMBL/GenBank/DDBJ databases">
        <title>Annotation of Streptomyces hygroscopicus strain ATCC 53653.</title>
        <authorList>
            <consortium name="The Broad Institute Genome Sequencing Platform"/>
            <consortium name="Broad Institute Microbial Sequencing Center"/>
            <person name="Fischbach M."/>
            <person name="Godfrey P."/>
            <person name="Ward D."/>
            <person name="Young S."/>
            <person name="Zeng Q."/>
            <person name="Koehrsen M."/>
            <person name="Alvarado L."/>
            <person name="Berlin A.M."/>
            <person name="Bochicchio J."/>
            <person name="Borenstein D."/>
            <person name="Chapman S.B."/>
            <person name="Chen Z."/>
            <person name="Engels R."/>
            <person name="Freedman E."/>
            <person name="Gellesch M."/>
            <person name="Goldberg J."/>
            <person name="Griggs A."/>
            <person name="Gujja S."/>
            <person name="Heilman E.R."/>
            <person name="Heiman D.I."/>
            <person name="Hepburn T.A."/>
            <person name="Howarth C."/>
            <person name="Jen D."/>
            <person name="Larson L."/>
            <person name="Lewis B."/>
            <person name="Mehta T."/>
            <person name="Park D."/>
            <person name="Pearson M."/>
            <person name="Richards J."/>
            <person name="Roberts A."/>
            <person name="Saif S."/>
            <person name="Shea T.D."/>
            <person name="Shenoy N."/>
            <person name="Sisk P."/>
            <person name="Stolte C."/>
            <person name="Sykes S.N."/>
            <person name="Thomson T."/>
            <person name="Walk T."/>
            <person name="White J."/>
            <person name="Yandava C."/>
            <person name="Straight P."/>
            <person name="Clardy J."/>
            <person name="Hung D."/>
            <person name="Kolter R."/>
            <person name="Mekalanos J."/>
            <person name="Walker S."/>
            <person name="Walsh C.T."/>
            <person name="Wieland-Brown L.C."/>
            <person name="Haas B."/>
            <person name="Nusbaum C."/>
            <person name="Birren B."/>
        </authorList>
    </citation>
    <scope>NUCLEOTIDE SEQUENCE [LARGE SCALE GENOMIC DNA]</scope>
    <source>
        <strain evidence="1 2">ATCC 53653</strain>
    </source>
</reference>